<comment type="function">
    <text evidence="9">Catalyzes the phosphorylation of the position 2 hydroxy group of 4-diphosphocytidyl-2C-methyl-D-erythritol.</text>
</comment>
<dbReference type="Proteomes" id="UP001281130">
    <property type="component" value="Unassembled WGS sequence"/>
</dbReference>
<evidence type="ECO:0000256" key="8">
    <source>
        <dbReference type="ARBA" id="ARBA00032554"/>
    </source>
</evidence>
<evidence type="ECO:0000256" key="2">
    <source>
        <dbReference type="ARBA" id="ARBA00012052"/>
    </source>
</evidence>
<dbReference type="PIRSF" id="PIRSF010376">
    <property type="entry name" value="IspE"/>
    <property type="match status" value="1"/>
</dbReference>
<evidence type="ECO:0000313" key="14">
    <source>
        <dbReference type="Proteomes" id="UP000025229"/>
    </source>
</evidence>
<evidence type="ECO:0000256" key="3">
    <source>
        <dbReference type="ARBA" id="ARBA00017473"/>
    </source>
</evidence>
<keyword evidence="9" id="KW-0414">Isoprene biosynthesis</keyword>
<dbReference type="SUPFAM" id="SSF54211">
    <property type="entry name" value="Ribosomal protein S5 domain 2-like"/>
    <property type="match status" value="1"/>
</dbReference>
<dbReference type="PANTHER" id="PTHR43527:SF2">
    <property type="entry name" value="4-DIPHOSPHOCYTIDYL-2-C-METHYL-D-ERYTHRITOL KINASE, CHLOROPLASTIC"/>
    <property type="match status" value="1"/>
</dbReference>
<dbReference type="GO" id="GO:0016114">
    <property type="term" value="P:terpenoid biosynthetic process"/>
    <property type="evidence" value="ECO:0007669"/>
    <property type="project" value="UniProtKB-UniRule"/>
</dbReference>
<dbReference type="PATRIC" id="fig|42256.3.peg.796"/>
<reference evidence="12 14" key="1">
    <citation type="submission" date="2014-03" db="EMBL/GenBank/DDBJ databases">
        <title>Complete genome sequence of the Radio-Resistant Rubrobacter radiotolerans RSPS-4.</title>
        <authorList>
            <person name="Egas C.C."/>
            <person name="Barroso C.C."/>
            <person name="Froufe H.J.C."/>
            <person name="Pacheco J.J."/>
            <person name="Albuquerque L.L."/>
            <person name="da Costa M.M.S."/>
        </authorList>
    </citation>
    <scope>NUCLEOTIDE SEQUENCE [LARGE SCALE GENOMIC DNA]</scope>
    <source>
        <strain evidence="12 14">RSPS-4</strain>
    </source>
</reference>
<dbReference type="GO" id="GO:0005524">
    <property type="term" value="F:ATP binding"/>
    <property type="evidence" value="ECO:0007669"/>
    <property type="project" value="UniProtKB-UniRule"/>
</dbReference>
<evidence type="ECO:0000256" key="6">
    <source>
        <dbReference type="ARBA" id="ARBA00022777"/>
    </source>
</evidence>
<feature type="domain" description="GHMP kinase C-terminal" evidence="11">
    <location>
        <begin position="204"/>
        <end position="271"/>
    </location>
</feature>
<evidence type="ECO:0000256" key="5">
    <source>
        <dbReference type="ARBA" id="ARBA00022741"/>
    </source>
</evidence>
<feature type="domain" description="GHMP kinase N-terminal" evidence="10">
    <location>
        <begin position="71"/>
        <end position="149"/>
    </location>
</feature>
<dbReference type="Proteomes" id="UP000025229">
    <property type="component" value="Chromosome"/>
</dbReference>
<dbReference type="Pfam" id="PF08544">
    <property type="entry name" value="GHMP_kinases_C"/>
    <property type="match status" value="1"/>
</dbReference>
<dbReference type="PANTHER" id="PTHR43527">
    <property type="entry name" value="4-DIPHOSPHOCYTIDYL-2-C-METHYL-D-ERYTHRITOL KINASE, CHLOROPLASTIC"/>
    <property type="match status" value="1"/>
</dbReference>
<evidence type="ECO:0000313" key="13">
    <source>
        <dbReference type="EMBL" id="MDX5893478.1"/>
    </source>
</evidence>
<proteinExistence type="inferred from homology"/>
<dbReference type="eggNOG" id="COG1947">
    <property type="taxonomic scope" value="Bacteria"/>
</dbReference>
<reference evidence="13" key="2">
    <citation type="submission" date="2023-11" db="EMBL/GenBank/DDBJ databases">
        <title>MicrobeMod: A computational toolkit for identifying prokaryotic methylation and restriction-modification with nanopore sequencing.</title>
        <authorList>
            <person name="Crits-Christoph A."/>
            <person name="Kang S.C."/>
            <person name="Lee H."/>
            <person name="Ostrov N."/>
        </authorList>
    </citation>
    <scope>NUCLEOTIDE SEQUENCE</scope>
    <source>
        <strain evidence="13">ATCC 51242</strain>
    </source>
</reference>
<protein>
    <recommendedName>
        <fullName evidence="3 9">4-diphosphocytidyl-2-C-methyl-D-erythritol kinase</fullName>
        <shortName evidence="9">CMK</shortName>
        <ecNumber evidence="2 9">2.7.1.148</ecNumber>
    </recommendedName>
    <alternativeName>
        <fullName evidence="8 9">4-(cytidine-5'-diphospho)-2-C-methyl-D-erythritol kinase</fullName>
    </alternativeName>
</protein>
<accession>A0A023X199</accession>
<dbReference type="HAMAP" id="MF_00061">
    <property type="entry name" value="IspE"/>
    <property type="match status" value="1"/>
</dbReference>
<evidence type="ECO:0000256" key="1">
    <source>
        <dbReference type="ARBA" id="ARBA00009684"/>
    </source>
</evidence>
<comment type="similarity">
    <text evidence="1 9">Belongs to the GHMP kinase family. IspE subfamily.</text>
</comment>
<dbReference type="Gene3D" id="3.30.230.10">
    <property type="match status" value="1"/>
</dbReference>
<gene>
    <name evidence="9 13" type="primary">ispE</name>
    <name evidence="12" type="ORF">RradSPS_0785</name>
    <name evidence="13" type="ORF">SIL72_05475</name>
</gene>
<dbReference type="InterPro" id="IPR006204">
    <property type="entry name" value="GHMP_kinase_N_dom"/>
</dbReference>
<feature type="active site" evidence="9">
    <location>
        <position position="141"/>
    </location>
</feature>
<keyword evidence="5 9" id="KW-0547">Nucleotide-binding</keyword>
<comment type="catalytic activity">
    <reaction evidence="9">
        <text>4-CDP-2-C-methyl-D-erythritol + ATP = 4-CDP-2-C-methyl-D-erythritol 2-phosphate + ADP + H(+)</text>
        <dbReference type="Rhea" id="RHEA:18437"/>
        <dbReference type="ChEBI" id="CHEBI:15378"/>
        <dbReference type="ChEBI" id="CHEBI:30616"/>
        <dbReference type="ChEBI" id="CHEBI:57823"/>
        <dbReference type="ChEBI" id="CHEBI:57919"/>
        <dbReference type="ChEBI" id="CHEBI:456216"/>
        <dbReference type="EC" id="2.7.1.148"/>
    </reaction>
</comment>
<evidence type="ECO:0000259" key="10">
    <source>
        <dbReference type="Pfam" id="PF00288"/>
    </source>
</evidence>
<dbReference type="UniPathway" id="UPA00056">
    <property type="reaction ID" value="UER00094"/>
</dbReference>
<dbReference type="Pfam" id="PF00288">
    <property type="entry name" value="GHMP_kinases_N"/>
    <property type="match status" value="1"/>
</dbReference>
<dbReference type="InterPro" id="IPR014721">
    <property type="entry name" value="Ribsml_uS5_D2-typ_fold_subgr"/>
</dbReference>
<dbReference type="EMBL" id="JAWXXX010000001">
    <property type="protein sequence ID" value="MDX5893478.1"/>
    <property type="molecule type" value="Genomic_DNA"/>
</dbReference>
<keyword evidence="7 9" id="KW-0067">ATP-binding</keyword>
<comment type="pathway">
    <text evidence="9">Isoprenoid biosynthesis; isopentenyl diphosphate biosynthesis via DXP pathway; isopentenyl diphosphate from 1-deoxy-D-xylulose 5-phosphate: step 3/6.</text>
</comment>
<keyword evidence="6 9" id="KW-0418">Kinase</keyword>
<dbReference type="InterPro" id="IPR013750">
    <property type="entry name" value="GHMP_kinase_C_dom"/>
</dbReference>
<dbReference type="EC" id="2.7.1.148" evidence="2 9"/>
<evidence type="ECO:0000256" key="7">
    <source>
        <dbReference type="ARBA" id="ARBA00022840"/>
    </source>
</evidence>
<dbReference type="STRING" id="42256.RradSPS_0785"/>
<keyword evidence="4 9" id="KW-0808">Transferase</keyword>
<dbReference type="RefSeq" id="WP_038680848.1">
    <property type="nucleotide sequence ID" value="NZ_CP007514.1"/>
</dbReference>
<dbReference type="NCBIfam" id="TIGR00154">
    <property type="entry name" value="ispE"/>
    <property type="match status" value="1"/>
</dbReference>
<dbReference type="GO" id="GO:0019288">
    <property type="term" value="P:isopentenyl diphosphate biosynthetic process, methylerythritol 4-phosphate pathway"/>
    <property type="evidence" value="ECO:0007669"/>
    <property type="project" value="UniProtKB-UniRule"/>
</dbReference>
<dbReference type="EMBL" id="CP007514">
    <property type="protein sequence ID" value="AHY46068.1"/>
    <property type="molecule type" value="Genomic_DNA"/>
</dbReference>
<dbReference type="InterPro" id="IPR036554">
    <property type="entry name" value="GHMP_kinase_C_sf"/>
</dbReference>
<dbReference type="InterPro" id="IPR004424">
    <property type="entry name" value="IspE"/>
</dbReference>
<dbReference type="AlphaFoldDB" id="A0A023X199"/>
<name>A0A023X199_RUBRA</name>
<organism evidence="12 14">
    <name type="scientific">Rubrobacter radiotolerans</name>
    <name type="common">Arthrobacter radiotolerans</name>
    <dbReference type="NCBI Taxonomy" id="42256"/>
    <lineage>
        <taxon>Bacteria</taxon>
        <taxon>Bacillati</taxon>
        <taxon>Actinomycetota</taxon>
        <taxon>Rubrobacteria</taxon>
        <taxon>Rubrobacterales</taxon>
        <taxon>Rubrobacteraceae</taxon>
        <taxon>Rubrobacter</taxon>
    </lineage>
</organism>
<sequence>MKRIRLRAHAKVNYSLEVTGVRDDGYHTLRTVFQSISLADELSFERAEGRGEGFALEVEPPKAPLGPPGENTVRRAWELVCERAGRTLPVRVSLLKRVPAGAGLGGGSADGAATLVGLSELYGLGLSEEELLGIAARVGADVPFCLLGGTRLGEGVGERLTPLPPPPEHYIAVAKPEASASTAEIFRIYDRRSVERKGNSRPVMAAIRAGSLTRLASSVGNDLAPLTAALVPEVLDYERALLEAGALGTAMTGSGTAVYGIFADERRARAALLGEKLAGAAVGVFRPARSGVEPL</sequence>
<dbReference type="InterPro" id="IPR020568">
    <property type="entry name" value="Ribosomal_Su5_D2-typ_SF"/>
</dbReference>
<feature type="binding site" evidence="9">
    <location>
        <begin position="99"/>
        <end position="109"/>
    </location>
    <ligand>
        <name>ATP</name>
        <dbReference type="ChEBI" id="CHEBI:30616"/>
    </ligand>
</feature>
<dbReference type="KEGG" id="rrd:RradSPS_0785"/>
<dbReference type="HOGENOM" id="CLU_053057_1_1_11"/>
<dbReference type="Gene3D" id="3.30.70.890">
    <property type="entry name" value="GHMP kinase, C-terminal domain"/>
    <property type="match status" value="1"/>
</dbReference>
<dbReference type="GO" id="GO:0050515">
    <property type="term" value="F:4-(cytidine 5'-diphospho)-2-C-methyl-D-erythritol kinase activity"/>
    <property type="evidence" value="ECO:0007669"/>
    <property type="project" value="UniProtKB-UniRule"/>
</dbReference>
<evidence type="ECO:0000256" key="9">
    <source>
        <dbReference type="HAMAP-Rule" id="MF_00061"/>
    </source>
</evidence>
<feature type="active site" evidence="9">
    <location>
        <position position="11"/>
    </location>
</feature>
<evidence type="ECO:0000259" key="11">
    <source>
        <dbReference type="Pfam" id="PF08544"/>
    </source>
</evidence>
<evidence type="ECO:0000256" key="4">
    <source>
        <dbReference type="ARBA" id="ARBA00022679"/>
    </source>
</evidence>
<evidence type="ECO:0000313" key="12">
    <source>
        <dbReference type="EMBL" id="AHY46068.1"/>
    </source>
</evidence>
<keyword evidence="14" id="KW-1185">Reference proteome</keyword>
<dbReference type="SUPFAM" id="SSF55060">
    <property type="entry name" value="GHMP Kinase, C-terminal domain"/>
    <property type="match status" value="1"/>
</dbReference>